<proteinExistence type="predicted"/>
<dbReference type="PANTHER" id="PTHR10083">
    <property type="entry name" value="KUNITZ-TYPE PROTEASE INHIBITOR-RELATED"/>
    <property type="match status" value="1"/>
</dbReference>
<organism evidence="6">
    <name type="scientific">Amblyomma tuberculatum</name>
    <dbReference type="NCBI Taxonomy" id="48802"/>
    <lineage>
        <taxon>Eukaryota</taxon>
        <taxon>Metazoa</taxon>
        <taxon>Ecdysozoa</taxon>
        <taxon>Arthropoda</taxon>
        <taxon>Chelicerata</taxon>
        <taxon>Arachnida</taxon>
        <taxon>Acari</taxon>
        <taxon>Parasitiformes</taxon>
        <taxon>Ixodida</taxon>
        <taxon>Ixodoidea</taxon>
        <taxon>Ixodidae</taxon>
        <taxon>Amblyomminae</taxon>
        <taxon>Amblyomma</taxon>
    </lineage>
</organism>
<evidence type="ECO:0000313" key="6">
    <source>
        <dbReference type="EMBL" id="NOV52471.1"/>
    </source>
</evidence>
<dbReference type="Pfam" id="PF00014">
    <property type="entry name" value="Kunitz_BPTI"/>
    <property type="match status" value="1"/>
</dbReference>
<dbReference type="SMART" id="SM00131">
    <property type="entry name" value="KU"/>
    <property type="match status" value="1"/>
</dbReference>
<dbReference type="InterPro" id="IPR050098">
    <property type="entry name" value="TFPI/VKTCI-like"/>
</dbReference>
<reference evidence="6" key="1">
    <citation type="submission" date="2019-12" db="EMBL/GenBank/DDBJ databases">
        <title>The sialotranscriptome of the gopher-tortoise tick, Amblyomma tuberculatum.</title>
        <authorList>
            <person name="Karim S."/>
            <person name="Andersen J."/>
            <person name="Kumar D."/>
            <person name="Adamson S."/>
            <person name="Ennen J."/>
            <person name="Qualis C.P."/>
            <person name="Ribeiro J.M.C."/>
        </authorList>
    </citation>
    <scope>NUCLEOTIDE SEQUENCE</scope>
    <source>
        <strain evidence="6">Removed</strain>
        <tissue evidence="6">Salivary glands</tissue>
    </source>
</reference>
<feature type="domain" description="BPTI/Kunitz inhibitor" evidence="5">
    <location>
        <begin position="48"/>
        <end position="99"/>
    </location>
</feature>
<keyword evidence="4" id="KW-0732">Signal</keyword>
<dbReference type="Gene3D" id="4.10.410.10">
    <property type="entry name" value="Pancreatic trypsin inhibitor Kunitz domain"/>
    <property type="match status" value="1"/>
</dbReference>
<evidence type="ECO:0000256" key="2">
    <source>
        <dbReference type="ARBA" id="ARBA00022900"/>
    </source>
</evidence>
<dbReference type="EMBL" id="GIDH01000528">
    <property type="protein sequence ID" value="NOV52471.1"/>
    <property type="molecule type" value="Transcribed_RNA"/>
</dbReference>
<dbReference type="GO" id="GO:0005615">
    <property type="term" value="C:extracellular space"/>
    <property type="evidence" value="ECO:0007669"/>
    <property type="project" value="TreeGrafter"/>
</dbReference>
<evidence type="ECO:0000259" key="5">
    <source>
        <dbReference type="PROSITE" id="PS50279"/>
    </source>
</evidence>
<sequence>MFLKLAFLALIFVLCATWRSTESVKQDCGHYNRTVRPGTVMCVYPKMCSCPPVTGTASFLRLPQWYYNNRTGTCEEFTWHGQDGNCNNFNTSKQCWWYCNIEKYYDHYSGEEE</sequence>
<dbReference type="PROSITE" id="PS50279">
    <property type="entry name" value="BPTI_KUNITZ_2"/>
    <property type="match status" value="1"/>
</dbReference>
<evidence type="ECO:0000256" key="1">
    <source>
        <dbReference type="ARBA" id="ARBA00022690"/>
    </source>
</evidence>
<evidence type="ECO:0000256" key="4">
    <source>
        <dbReference type="SAM" id="SignalP"/>
    </source>
</evidence>
<dbReference type="InterPro" id="IPR002223">
    <property type="entry name" value="Kunitz_BPTI"/>
</dbReference>
<accession>A0A6M2E519</accession>
<protein>
    <submittedName>
        <fullName evidence="6">Putative bpti/kunitz family of serine protease inhibitor</fullName>
    </submittedName>
</protein>
<dbReference type="InterPro" id="IPR036880">
    <property type="entry name" value="Kunitz_BPTI_sf"/>
</dbReference>
<feature type="signal peptide" evidence="4">
    <location>
        <begin position="1"/>
        <end position="23"/>
    </location>
</feature>
<dbReference type="SUPFAM" id="SSF57362">
    <property type="entry name" value="BPTI-like"/>
    <property type="match status" value="1"/>
</dbReference>
<evidence type="ECO:0000256" key="3">
    <source>
        <dbReference type="ARBA" id="ARBA00023157"/>
    </source>
</evidence>
<dbReference type="AlphaFoldDB" id="A0A6M2E519"/>
<name>A0A6M2E519_9ACAR</name>
<dbReference type="PANTHER" id="PTHR10083:SF374">
    <property type="entry name" value="BPTI_KUNITZ INHIBITOR DOMAIN-CONTAINING PROTEIN"/>
    <property type="match status" value="1"/>
</dbReference>
<feature type="chain" id="PRO_5026872473" evidence="4">
    <location>
        <begin position="24"/>
        <end position="113"/>
    </location>
</feature>
<keyword evidence="3" id="KW-1015">Disulfide bond</keyword>
<dbReference type="GO" id="GO:0004867">
    <property type="term" value="F:serine-type endopeptidase inhibitor activity"/>
    <property type="evidence" value="ECO:0007669"/>
    <property type="project" value="UniProtKB-KW"/>
</dbReference>
<keyword evidence="2" id="KW-0722">Serine protease inhibitor</keyword>
<keyword evidence="1" id="KW-0646">Protease inhibitor</keyword>